<protein>
    <recommendedName>
        <fullName evidence="3">Phage tail protein</fullName>
    </recommendedName>
</protein>
<reference evidence="1 2" key="1">
    <citation type="journal article" date="2012" name="Science">
        <title>Ecological populations of bacteria act as socially cohesive units of antibiotic production and resistance.</title>
        <authorList>
            <person name="Cordero O.X."/>
            <person name="Wildschutte H."/>
            <person name="Kirkup B."/>
            <person name="Proehl S."/>
            <person name="Ngo L."/>
            <person name="Hussain F."/>
            <person name="Le Roux F."/>
            <person name="Mincer T."/>
            <person name="Polz M.F."/>
        </authorList>
    </citation>
    <scope>NUCLEOTIDE SEQUENCE [LARGE SCALE GENOMIC DNA]</scope>
    <source>
        <strain evidence="1 2">5S-186</strain>
    </source>
</reference>
<evidence type="ECO:0000313" key="2">
    <source>
        <dbReference type="Proteomes" id="UP000095059"/>
    </source>
</evidence>
<proteinExistence type="predicted"/>
<dbReference type="RefSeq" id="WP_017022241.1">
    <property type="nucleotide sequence ID" value="NZ_AJYJ02000065.1"/>
</dbReference>
<evidence type="ECO:0008006" key="3">
    <source>
        <dbReference type="Google" id="ProtNLM"/>
    </source>
</evidence>
<comment type="caution">
    <text evidence="1">The sequence shown here is derived from an EMBL/GenBank/DDBJ whole genome shotgun (WGS) entry which is preliminary data.</text>
</comment>
<organism evidence="1 2">
    <name type="scientific">Aliivibrio logei 5S-186</name>
    <dbReference type="NCBI Taxonomy" id="626086"/>
    <lineage>
        <taxon>Bacteria</taxon>
        <taxon>Pseudomonadati</taxon>
        <taxon>Pseudomonadota</taxon>
        <taxon>Gammaproteobacteria</taxon>
        <taxon>Vibrionales</taxon>
        <taxon>Vibrionaceae</taxon>
        <taxon>Aliivibrio</taxon>
    </lineage>
</organism>
<gene>
    <name evidence="1" type="ORF">A1Q5_19120</name>
</gene>
<sequence>MDTGDLIVDYSESNFADAIRALLPEGEYWQDADNAELTNVILGMAIDFKVTSDEIQLALLSDFSERLFGWKLSDYQALLISSGGKGKVTDEREKPNLIYVSLATNERCEKAWFEFEKVRLPHTEIEWIYNTAIDVQTQVANARHIRNVNQYEVTQ</sequence>
<name>A0ABX3AWH2_ALILO</name>
<accession>A0ABX3AWH2</accession>
<evidence type="ECO:0000313" key="1">
    <source>
        <dbReference type="EMBL" id="OEF17045.1"/>
    </source>
</evidence>
<keyword evidence="2" id="KW-1185">Reference proteome</keyword>
<dbReference type="EMBL" id="AJYJ02000065">
    <property type="protein sequence ID" value="OEF17045.1"/>
    <property type="molecule type" value="Genomic_DNA"/>
</dbReference>
<dbReference type="Proteomes" id="UP000095059">
    <property type="component" value="Unassembled WGS sequence"/>
</dbReference>